<evidence type="ECO:0000313" key="1">
    <source>
        <dbReference type="EMBL" id="GEN56660.1"/>
    </source>
</evidence>
<dbReference type="SUPFAM" id="SSF102405">
    <property type="entry name" value="MCP/YpsA-like"/>
    <property type="match status" value="1"/>
</dbReference>
<name>A0A511X179_9BACI</name>
<keyword evidence="2" id="KW-1185">Reference proteome</keyword>
<dbReference type="PANTHER" id="PTHR38440">
    <property type="entry name" value="UPF0398 PROTEIN YPSA"/>
    <property type="match status" value="1"/>
</dbReference>
<dbReference type="PIRSF" id="PIRSF021290">
    <property type="entry name" value="DUF1273"/>
    <property type="match status" value="1"/>
</dbReference>
<dbReference type="Proteomes" id="UP000321400">
    <property type="component" value="Unassembled WGS sequence"/>
</dbReference>
<dbReference type="EMBL" id="BJYE01000011">
    <property type="protein sequence ID" value="GEN56660.1"/>
    <property type="molecule type" value="Genomic_DNA"/>
</dbReference>
<organism evidence="1 2">
    <name type="scientific">Halolactibacillus alkaliphilus</name>
    <dbReference type="NCBI Taxonomy" id="442899"/>
    <lineage>
        <taxon>Bacteria</taxon>
        <taxon>Bacillati</taxon>
        <taxon>Bacillota</taxon>
        <taxon>Bacilli</taxon>
        <taxon>Bacillales</taxon>
        <taxon>Bacillaceae</taxon>
        <taxon>Halolactibacillus</taxon>
    </lineage>
</organism>
<dbReference type="InterPro" id="IPR010697">
    <property type="entry name" value="YspA"/>
</dbReference>
<proteinExistence type="predicted"/>
<sequence>MTKVLSVTGYKSFELGIRLEQDPRVTIIKKAIEKKLITLIEEGLEWVIVSGQLGIELWCVDVCLALQEDYDIKIAIIAPFDEQDSRWKESDKEKYQSLILAVDYYNALYQGGYKNPGQFKMKNQFFLNKADASLILVDEDFPGSVSFYLDTIKKEDEHPRFYITPLDLEEVSRELQECTAIYDDY</sequence>
<gene>
    <name evidence="1" type="ORF">HAL01_11240</name>
</gene>
<dbReference type="PANTHER" id="PTHR38440:SF1">
    <property type="entry name" value="UPF0398 PROTEIN SPR0331"/>
    <property type="match status" value="1"/>
</dbReference>
<dbReference type="Gene3D" id="3.40.50.450">
    <property type="match status" value="1"/>
</dbReference>
<dbReference type="RefSeq" id="WP_089801166.1">
    <property type="nucleotide sequence ID" value="NZ_BJYE01000011.1"/>
</dbReference>
<comment type="caution">
    <text evidence="1">The sequence shown here is derived from an EMBL/GenBank/DDBJ whole genome shotgun (WGS) entry which is preliminary data.</text>
</comment>
<reference evidence="1 2" key="1">
    <citation type="submission" date="2019-07" db="EMBL/GenBank/DDBJ databases">
        <title>Whole genome shotgun sequence of Halolactibacillus alkaliphilus NBRC 103919.</title>
        <authorList>
            <person name="Hosoyama A."/>
            <person name="Uohara A."/>
            <person name="Ohji S."/>
            <person name="Ichikawa N."/>
        </authorList>
    </citation>
    <scope>NUCLEOTIDE SEQUENCE [LARGE SCALE GENOMIC DNA]</scope>
    <source>
        <strain evidence="1 2">NBRC 103919</strain>
    </source>
</reference>
<dbReference type="OrthoDB" id="2301957at2"/>
<dbReference type="AlphaFoldDB" id="A0A511X179"/>
<evidence type="ECO:0000313" key="2">
    <source>
        <dbReference type="Proteomes" id="UP000321400"/>
    </source>
</evidence>
<dbReference type="STRING" id="442899.SAMN05720591_11015"/>
<protein>
    <submittedName>
        <fullName evidence="1">UPF0398 protein</fullName>
    </submittedName>
</protein>
<accession>A0A511X179</accession>
<dbReference type="Pfam" id="PF06908">
    <property type="entry name" value="YpsA"/>
    <property type="match status" value="1"/>
</dbReference>
<dbReference type="NCBIfam" id="NF010181">
    <property type="entry name" value="PRK13660.1"/>
    <property type="match status" value="1"/>
</dbReference>